<dbReference type="NCBIfam" id="NF008425">
    <property type="entry name" value="PRK11259.1"/>
    <property type="match status" value="1"/>
</dbReference>
<comment type="caution">
    <text evidence="6">The sequence shown here is derived from an EMBL/GenBank/DDBJ whole genome shotgun (WGS) entry which is preliminary data.</text>
</comment>
<name>A0ABQ2UGI6_9PSEU</name>
<dbReference type="Gene3D" id="3.30.9.10">
    <property type="entry name" value="D-Amino Acid Oxidase, subunit A, domain 2"/>
    <property type="match status" value="1"/>
</dbReference>
<feature type="domain" description="FAD dependent oxidoreductase" evidence="5">
    <location>
        <begin position="6"/>
        <end position="361"/>
    </location>
</feature>
<accession>A0ABQ2UGI6</accession>
<dbReference type="PANTHER" id="PTHR10961">
    <property type="entry name" value="PEROXISOMAL SARCOSINE OXIDASE"/>
    <property type="match status" value="1"/>
</dbReference>
<evidence type="ECO:0000313" key="6">
    <source>
        <dbReference type="EMBL" id="GGU32457.1"/>
    </source>
</evidence>
<keyword evidence="4" id="KW-0560">Oxidoreductase</keyword>
<protein>
    <submittedName>
        <fullName evidence="6">N-methyltryptophan oxidase</fullName>
    </submittedName>
</protein>
<dbReference type="InterPro" id="IPR045170">
    <property type="entry name" value="MTOX"/>
</dbReference>
<dbReference type="SUPFAM" id="SSF51905">
    <property type="entry name" value="FAD/NAD(P)-binding domain"/>
    <property type="match status" value="1"/>
</dbReference>
<dbReference type="InterPro" id="IPR006076">
    <property type="entry name" value="FAD-dep_OxRdtase"/>
</dbReference>
<dbReference type="Gene3D" id="3.50.50.60">
    <property type="entry name" value="FAD/NAD(P)-binding domain"/>
    <property type="match status" value="1"/>
</dbReference>
<dbReference type="EMBL" id="BMRE01000008">
    <property type="protein sequence ID" value="GGU32457.1"/>
    <property type="molecule type" value="Genomic_DNA"/>
</dbReference>
<gene>
    <name evidence="6" type="primary">solA</name>
    <name evidence="6" type="ORF">GCM10010178_25830</name>
</gene>
<proteinExistence type="predicted"/>
<keyword evidence="2" id="KW-0285">Flavoprotein</keyword>
<evidence type="ECO:0000256" key="3">
    <source>
        <dbReference type="ARBA" id="ARBA00022827"/>
    </source>
</evidence>
<evidence type="ECO:0000256" key="4">
    <source>
        <dbReference type="ARBA" id="ARBA00023002"/>
    </source>
</evidence>
<dbReference type="Proteomes" id="UP000649573">
    <property type="component" value="Unassembled WGS sequence"/>
</dbReference>
<dbReference type="Pfam" id="PF01266">
    <property type="entry name" value="DAO"/>
    <property type="match status" value="1"/>
</dbReference>
<sequence length="381" mass="40465">MNLDADVAVIGLGAWGSAALWQLAARGVSVLGVEQFQPGHAHGSSHGTTRMFRTACLEHTGLVPLAQRSLTLWHELENAAGRPLFDPTGGLLMGPADGHVVSGTIDAARTHGIPVEVLDNTALAQRFPAHANLPAGHVGVWEPTAGLLAAEDTVRAAVEVAQRFGAKVFTGTRVTEIDLVADGVVVRTPARDLRVRQVVVTTGPWATKLVPGLPLDPVRMPMTWFRPTGDAEPFALKNFPVFIRELGHDGAIWGHGWSDGETHDVKLGLEDGGRDFRSIDPDHAGHAVTPGDWSKLTGLLTDAVPGLTTLPTSVTTCMVTRTPDKQFLLGRPGGDRRLVLGVGCGGHGFKHASGIGEALADIVLGRDTRCPLTFTDPDRFR</sequence>
<comment type="cofactor">
    <cofactor evidence="1">
        <name>FAD</name>
        <dbReference type="ChEBI" id="CHEBI:57692"/>
    </cofactor>
</comment>
<evidence type="ECO:0000256" key="1">
    <source>
        <dbReference type="ARBA" id="ARBA00001974"/>
    </source>
</evidence>
<dbReference type="SUPFAM" id="SSF54373">
    <property type="entry name" value="FAD-linked reductases, C-terminal domain"/>
    <property type="match status" value="1"/>
</dbReference>
<keyword evidence="7" id="KW-1185">Reference proteome</keyword>
<keyword evidence="3" id="KW-0274">FAD</keyword>
<dbReference type="RefSeq" id="WP_189253875.1">
    <property type="nucleotide sequence ID" value="NZ_BMRE01000008.1"/>
</dbReference>
<dbReference type="InterPro" id="IPR036188">
    <property type="entry name" value="FAD/NAD-bd_sf"/>
</dbReference>
<evidence type="ECO:0000256" key="2">
    <source>
        <dbReference type="ARBA" id="ARBA00022630"/>
    </source>
</evidence>
<organism evidence="6 7">
    <name type="scientific">Lentzea flava</name>
    <dbReference type="NCBI Taxonomy" id="103732"/>
    <lineage>
        <taxon>Bacteria</taxon>
        <taxon>Bacillati</taxon>
        <taxon>Actinomycetota</taxon>
        <taxon>Actinomycetes</taxon>
        <taxon>Pseudonocardiales</taxon>
        <taxon>Pseudonocardiaceae</taxon>
        <taxon>Lentzea</taxon>
    </lineage>
</organism>
<reference evidence="7" key="1">
    <citation type="journal article" date="2019" name="Int. J. Syst. Evol. Microbiol.">
        <title>The Global Catalogue of Microorganisms (GCM) 10K type strain sequencing project: providing services to taxonomists for standard genome sequencing and annotation.</title>
        <authorList>
            <consortium name="The Broad Institute Genomics Platform"/>
            <consortium name="The Broad Institute Genome Sequencing Center for Infectious Disease"/>
            <person name="Wu L."/>
            <person name="Ma J."/>
        </authorList>
    </citation>
    <scope>NUCLEOTIDE SEQUENCE [LARGE SCALE GENOMIC DNA]</scope>
    <source>
        <strain evidence="7">JCM 3296</strain>
    </source>
</reference>
<evidence type="ECO:0000259" key="5">
    <source>
        <dbReference type="Pfam" id="PF01266"/>
    </source>
</evidence>
<evidence type="ECO:0000313" key="7">
    <source>
        <dbReference type="Proteomes" id="UP000649573"/>
    </source>
</evidence>
<dbReference type="PANTHER" id="PTHR10961:SF7">
    <property type="entry name" value="FAD DEPENDENT OXIDOREDUCTASE DOMAIN-CONTAINING PROTEIN"/>
    <property type="match status" value="1"/>
</dbReference>